<dbReference type="InterPro" id="IPR048666">
    <property type="entry name" value="RedAm-like_C"/>
</dbReference>
<feature type="domain" description="6-phosphogluconate dehydrogenase NADP-binding" evidence="3">
    <location>
        <begin position="14"/>
        <end position="158"/>
    </location>
</feature>
<evidence type="ECO:0000313" key="6">
    <source>
        <dbReference type="Proteomes" id="UP001597180"/>
    </source>
</evidence>
<dbReference type="RefSeq" id="WP_345588717.1">
    <property type="nucleotide sequence ID" value="NZ_BAABJG010000015.1"/>
</dbReference>
<dbReference type="InterPro" id="IPR006115">
    <property type="entry name" value="6PGDH_NADP-bd"/>
</dbReference>
<organism evidence="5 6">
    <name type="scientific">Paenibacillus vulneris</name>
    <dbReference type="NCBI Taxonomy" id="1133364"/>
    <lineage>
        <taxon>Bacteria</taxon>
        <taxon>Bacillati</taxon>
        <taxon>Bacillota</taxon>
        <taxon>Bacilli</taxon>
        <taxon>Bacillales</taxon>
        <taxon>Paenibacillaceae</taxon>
        <taxon>Paenibacillus</taxon>
    </lineage>
</organism>
<evidence type="ECO:0000256" key="1">
    <source>
        <dbReference type="ARBA" id="ARBA00009080"/>
    </source>
</evidence>
<dbReference type="Pfam" id="PF03446">
    <property type="entry name" value="NAD_binding_2"/>
    <property type="match status" value="1"/>
</dbReference>
<comment type="caution">
    <text evidence="5">The sequence shown here is derived from an EMBL/GenBank/DDBJ whole genome shotgun (WGS) entry which is preliminary data.</text>
</comment>
<dbReference type="EC" id="1.1.-.-" evidence="5"/>
<dbReference type="Gene3D" id="3.40.50.720">
    <property type="entry name" value="NAD(P)-binding Rossmann-like Domain"/>
    <property type="match status" value="1"/>
</dbReference>
<sequence>MNSNAHAAGKSKSVTIIGLGPMGQAMAGVYLERGYKVTVWNRTTSKADELVLRGAVKAFTIKEALDANDLAILSLTDYDVMHAILEPASEYLTSKVLVNLSSDTPQKVRKAANWLTDRGASMITGGVQVPPSGIGKPDSYTYYSGPKEVFEAHQKDLEVLTGTDYRGEDPGLAMLYYQLQMDIFWTSMLGYLHAFAVASANGITAEQFLPYASATLSSLPTFVKFYTPRLDAGKHPGDVDRLAMGVASVEHVVHTTEDAGIDIALPSAVLDIFKRGVEKGHAGDSFTSLIEIFMKSSDVRS</sequence>
<evidence type="ECO:0000259" key="3">
    <source>
        <dbReference type="Pfam" id="PF03446"/>
    </source>
</evidence>
<gene>
    <name evidence="5" type="ORF">ACFQ4B_22360</name>
</gene>
<reference evidence="6" key="1">
    <citation type="journal article" date="2019" name="Int. J. Syst. Evol. Microbiol.">
        <title>The Global Catalogue of Microorganisms (GCM) 10K type strain sequencing project: providing services to taxonomists for standard genome sequencing and annotation.</title>
        <authorList>
            <consortium name="The Broad Institute Genomics Platform"/>
            <consortium name="The Broad Institute Genome Sequencing Center for Infectious Disease"/>
            <person name="Wu L."/>
            <person name="Ma J."/>
        </authorList>
    </citation>
    <scope>NUCLEOTIDE SEQUENCE [LARGE SCALE GENOMIC DNA]</scope>
    <source>
        <strain evidence="6">CCUG 53270</strain>
    </source>
</reference>
<dbReference type="Pfam" id="PF21761">
    <property type="entry name" value="RedAm-like_C"/>
    <property type="match status" value="1"/>
</dbReference>
<name>A0ABW3UPP8_9BACL</name>
<dbReference type="InterPro" id="IPR013328">
    <property type="entry name" value="6PGD_dom2"/>
</dbReference>
<dbReference type="GO" id="GO:0016491">
    <property type="term" value="F:oxidoreductase activity"/>
    <property type="evidence" value="ECO:0007669"/>
    <property type="project" value="UniProtKB-KW"/>
</dbReference>
<feature type="domain" description="NADPH-dependent reductive aminase-like C-terminal" evidence="4">
    <location>
        <begin position="169"/>
        <end position="293"/>
    </location>
</feature>
<keyword evidence="2 5" id="KW-0560">Oxidoreductase</keyword>
<dbReference type="PIRSF" id="PIRSF000103">
    <property type="entry name" value="HIBADH"/>
    <property type="match status" value="1"/>
</dbReference>
<dbReference type="SUPFAM" id="SSF51735">
    <property type="entry name" value="NAD(P)-binding Rossmann-fold domains"/>
    <property type="match status" value="1"/>
</dbReference>
<accession>A0ABW3UPP8</accession>
<dbReference type="Proteomes" id="UP001597180">
    <property type="component" value="Unassembled WGS sequence"/>
</dbReference>
<proteinExistence type="inferred from homology"/>
<dbReference type="Gene3D" id="1.10.1040.10">
    <property type="entry name" value="N-(1-d-carboxylethyl)-l-norvaline Dehydrogenase, domain 2"/>
    <property type="match status" value="1"/>
</dbReference>
<dbReference type="InterPro" id="IPR015815">
    <property type="entry name" value="HIBADH-related"/>
</dbReference>
<evidence type="ECO:0000259" key="4">
    <source>
        <dbReference type="Pfam" id="PF21761"/>
    </source>
</evidence>
<keyword evidence="6" id="KW-1185">Reference proteome</keyword>
<evidence type="ECO:0000313" key="5">
    <source>
        <dbReference type="EMBL" id="MFD1222863.1"/>
    </source>
</evidence>
<dbReference type="PANTHER" id="PTHR43580">
    <property type="entry name" value="OXIDOREDUCTASE GLYR1-RELATED"/>
    <property type="match status" value="1"/>
</dbReference>
<dbReference type="EMBL" id="JBHTLU010000031">
    <property type="protein sequence ID" value="MFD1222863.1"/>
    <property type="molecule type" value="Genomic_DNA"/>
</dbReference>
<protein>
    <submittedName>
        <fullName evidence="5">NAD(P)-dependent oxidoreductase</fullName>
        <ecNumber evidence="5">1.1.-.-</ecNumber>
    </submittedName>
</protein>
<dbReference type="PANTHER" id="PTHR43580:SF2">
    <property type="entry name" value="CYTOKINE-LIKE NUCLEAR FACTOR N-PAC"/>
    <property type="match status" value="1"/>
</dbReference>
<comment type="similarity">
    <text evidence="1">Belongs to the HIBADH-related family.</text>
</comment>
<evidence type="ECO:0000256" key="2">
    <source>
        <dbReference type="ARBA" id="ARBA00023002"/>
    </source>
</evidence>
<dbReference type="InterPro" id="IPR036291">
    <property type="entry name" value="NAD(P)-bd_dom_sf"/>
</dbReference>
<dbReference type="InterPro" id="IPR051265">
    <property type="entry name" value="HIBADH-related_NP60_sf"/>
</dbReference>